<dbReference type="Pfam" id="PF25547">
    <property type="entry name" value="WXG100_2"/>
    <property type="match status" value="1"/>
</dbReference>
<evidence type="ECO:0000259" key="2">
    <source>
        <dbReference type="Pfam" id="PF25547"/>
    </source>
</evidence>
<name>A0ABX1FQ99_9PSEU</name>
<feature type="region of interest" description="Disordered" evidence="1">
    <location>
        <begin position="301"/>
        <end position="411"/>
    </location>
</feature>
<sequence length="411" mass="42953">MGIPEPSSPLWTAVKAIDNTWPPDDEVVAINLGGAWGRGADTMVLGARATGNAGADAVASWQDTAGGMFGQRVDGFTRAVSRLDLSMRDLATRAEHYGREVESTKTTITSTIAANENTYALLGNPLLGALGPALQNAFATMVAGELRSMVDAKAAALRADPIGAQAQQPPAEQPAERDPVAGFIGDVLRDIGDGDVNRARAIGEFADDTIDNLGTGAGDLLRAVGATGAGDAVARAADGLGDTAAENWLEAGATSRNLGYDLAQGIDGTDRPRTVFISHERYPEAAAHIDDAQNGKIWTGFESQSGQEPKDSVLTVQREGVDERRDAATSVVPPRSDYDRDEYPPAVAKEGGEGSSVRYIDPSDNRGAGASQGNQLNGKTKSLQRQLDGTGLTVVGDGKADDGDLFRVETY</sequence>
<dbReference type="EMBL" id="VSRL01000159">
    <property type="protein sequence ID" value="NKE61191.1"/>
    <property type="molecule type" value="Genomic_DNA"/>
</dbReference>
<comment type="caution">
    <text evidence="3">The sequence shown here is derived from an EMBL/GenBank/DDBJ whole genome shotgun (WGS) entry which is preliminary data.</text>
</comment>
<feature type="compositionally biased region" description="Polar residues" evidence="1">
    <location>
        <begin position="371"/>
        <end position="387"/>
    </location>
</feature>
<evidence type="ECO:0000256" key="1">
    <source>
        <dbReference type="SAM" id="MobiDB-lite"/>
    </source>
</evidence>
<dbReference type="InterPro" id="IPR057746">
    <property type="entry name" value="CpnT-like_N"/>
</dbReference>
<dbReference type="RefSeq" id="WP_167977842.1">
    <property type="nucleotide sequence ID" value="NZ_VSRL01000159.1"/>
</dbReference>
<organism evidence="3 4">
    <name type="scientific">Lentzea indica</name>
    <dbReference type="NCBI Taxonomy" id="2604800"/>
    <lineage>
        <taxon>Bacteria</taxon>
        <taxon>Bacillati</taxon>
        <taxon>Actinomycetota</taxon>
        <taxon>Actinomycetes</taxon>
        <taxon>Pseudonocardiales</taxon>
        <taxon>Pseudonocardiaceae</taxon>
        <taxon>Lentzea</taxon>
    </lineage>
</organism>
<proteinExistence type="predicted"/>
<keyword evidence="4" id="KW-1185">Reference proteome</keyword>
<dbReference type="Proteomes" id="UP001515943">
    <property type="component" value="Unassembled WGS sequence"/>
</dbReference>
<reference evidence="3 4" key="1">
    <citation type="submission" date="2019-08" db="EMBL/GenBank/DDBJ databases">
        <title>Lentzea from Indian Himalayas.</title>
        <authorList>
            <person name="Mandal S."/>
            <person name="Mallick Gupta A."/>
            <person name="Maiti P.K."/>
            <person name="Sarkar J."/>
            <person name="Mandal S."/>
        </authorList>
    </citation>
    <scope>NUCLEOTIDE SEQUENCE [LARGE SCALE GENOMIC DNA]</scope>
    <source>
        <strain evidence="3 4">PSKA42</strain>
    </source>
</reference>
<accession>A0ABX1FQ99</accession>
<protein>
    <recommendedName>
        <fullName evidence="2">Outer membrane channel protein CpnT-like N-terminal domain-containing protein</fullName>
    </recommendedName>
</protein>
<feature type="domain" description="Outer membrane channel protein CpnT-like N-terminal" evidence="2">
    <location>
        <begin position="2"/>
        <end position="145"/>
    </location>
</feature>
<feature type="compositionally biased region" description="Basic and acidic residues" evidence="1">
    <location>
        <begin position="398"/>
        <end position="411"/>
    </location>
</feature>
<gene>
    <name evidence="3" type="ORF">FXN61_32225</name>
</gene>
<evidence type="ECO:0000313" key="4">
    <source>
        <dbReference type="Proteomes" id="UP001515943"/>
    </source>
</evidence>
<evidence type="ECO:0000313" key="3">
    <source>
        <dbReference type="EMBL" id="NKE61191.1"/>
    </source>
</evidence>